<sequence>MVAPSCPCFCSGGGGAAAHTRVSSLISREAGRLRALPTESLAQQHLSGLTRFDVGSQALAAGASPAAPARQGHQQQAAPQEEELEPYRHMRAIFTLASFFQAPISHFSRDLVRMTPHTSWCE</sequence>
<accession>A0ABN9T280</accession>
<feature type="compositionally biased region" description="Low complexity" evidence="1">
    <location>
        <begin position="60"/>
        <end position="79"/>
    </location>
</feature>
<feature type="region of interest" description="Disordered" evidence="1">
    <location>
        <begin position="60"/>
        <end position="82"/>
    </location>
</feature>
<name>A0ABN9T280_9DINO</name>
<proteinExistence type="predicted"/>
<keyword evidence="3" id="KW-1185">Reference proteome</keyword>
<evidence type="ECO:0000313" key="2">
    <source>
        <dbReference type="EMBL" id="CAK0839065.1"/>
    </source>
</evidence>
<comment type="caution">
    <text evidence="2">The sequence shown here is derived from an EMBL/GenBank/DDBJ whole genome shotgun (WGS) entry which is preliminary data.</text>
</comment>
<evidence type="ECO:0000313" key="3">
    <source>
        <dbReference type="Proteomes" id="UP001189429"/>
    </source>
</evidence>
<dbReference type="EMBL" id="CAUYUJ010014267">
    <property type="protein sequence ID" value="CAK0839065.1"/>
    <property type="molecule type" value="Genomic_DNA"/>
</dbReference>
<gene>
    <name evidence="2" type="ORF">PCOR1329_LOCUS34846</name>
</gene>
<evidence type="ECO:0000256" key="1">
    <source>
        <dbReference type="SAM" id="MobiDB-lite"/>
    </source>
</evidence>
<dbReference type="Proteomes" id="UP001189429">
    <property type="component" value="Unassembled WGS sequence"/>
</dbReference>
<protein>
    <submittedName>
        <fullName evidence="2">Uncharacterized protein</fullName>
    </submittedName>
</protein>
<organism evidence="2 3">
    <name type="scientific">Prorocentrum cordatum</name>
    <dbReference type="NCBI Taxonomy" id="2364126"/>
    <lineage>
        <taxon>Eukaryota</taxon>
        <taxon>Sar</taxon>
        <taxon>Alveolata</taxon>
        <taxon>Dinophyceae</taxon>
        <taxon>Prorocentrales</taxon>
        <taxon>Prorocentraceae</taxon>
        <taxon>Prorocentrum</taxon>
    </lineage>
</organism>
<reference evidence="2" key="1">
    <citation type="submission" date="2023-10" db="EMBL/GenBank/DDBJ databases">
        <authorList>
            <person name="Chen Y."/>
            <person name="Shah S."/>
            <person name="Dougan E. K."/>
            <person name="Thang M."/>
            <person name="Chan C."/>
        </authorList>
    </citation>
    <scope>NUCLEOTIDE SEQUENCE [LARGE SCALE GENOMIC DNA]</scope>
</reference>